<dbReference type="Pfam" id="PF01970">
    <property type="entry name" value="TctA"/>
    <property type="match status" value="1"/>
</dbReference>
<evidence type="ECO:0000313" key="3">
    <source>
        <dbReference type="EMBL" id="GAA5063971.1"/>
    </source>
</evidence>
<dbReference type="Proteomes" id="UP001499910">
    <property type="component" value="Unassembled WGS sequence"/>
</dbReference>
<feature type="transmembrane region" description="Helical" evidence="1">
    <location>
        <begin position="472"/>
        <end position="489"/>
    </location>
</feature>
<evidence type="ECO:0000259" key="2">
    <source>
        <dbReference type="Pfam" id="PF01970"/>
    </source>
</evidence>
<feature type="transmembrane region" description="Helical" evidence="1">
    <location>
        <begin position="200"/>
        <end position="221"/>
    </location>
</feature>
<keyword evidence="1" id="KW-1133">Transmembrane helix</keyword>
<feature type="transmembrane region" description="Helical" evidence="1">
    <location>
        <begin position="20"/>
        <end position="40"/>
    </location>
</feature>
<feature type="transmembrane region" description="Helical" evidence="1">
    <location>
        <begin position="320"/>
        <end position="344"/>
    </location>
</feature>
<feature type="domain" description="DUF112" evidence="2">
    <location>
        <begin position="21"/>
        <end position="440"/>
    </location>
</feature>
<evidence type="ECO:0000256" key="1">
    <source>
        <dbReference type="SAM" id="Phobius"/>
    </source>
</evidence>
<keyword evidence="1" id="KW-0472">Membrane</keyword>
<name>A0ABP9KTR6_9RHOB</name>
<dbReference type="EMBL" id="BAABHW010000001">
    <property type="protein sequence ID" value="GAA5063971.1"/>
    <property type="molecule type" value="Genomic_DNA"/>
</dbReference>
<dbReference type="PANTHER" id="PTHR35342">
    <property type="entry name" value="TRICARBOXYLIC TRANSPORT PROTEIN"/>
    <property type="match status" value="1"/>
</dbReference>
<reference evidence="4" key="1">
    <citation type="journal article" date="2019" name="Int. J. Syst. Evol. Microbiol.">
        <title>The Global Catalogue of Microorganisms (GCM) 10K type strain sequencing project: providing services to taxonomists for standard genome sequencing and annotation.</title>
        <authorList>
            <consortium name="The Broad Institute Genomics Platform"/>
            <consortium name="The Broad Institute Genome Sequencing Center for Infectious Disease"/>
            <person name="Wu L."/>
            <person name="Ma J."/>
        </authorList>
    </citation>
    <scope>NUCLEOTIDE SEQUENCE [LARGE SCALE GENOMIC DNA]</scope>
    <source>
        <strain evidence="4">JCM 18015</strain>
    </source>
</reference>
<gene>
    <name evidence="3" type="ORF">GCM10023209_00050</name>
</gene>
<feature type="transmembrane region" description="Helical" evidence="1">
    <location>
        <begin position="148"/>
        <end position="164"/>
    </location>
</feature>
<feature type="transmembrane region" description="Helical" evidence="1">
    <location>
        <begin position="385"/>
        <end position="407"/>
    </location>
</feature>
<comment type="caution">
    <text evidence="3">The sequence shown here is derived from an EMBL/GenBank/DDBJ whole genome shotgun (WGS) entry which is preliminary data.</text>
</comment>
<keyword evidence="1" id="KW-0812">Transmembrane</keyword>
<keyword evidence="4" id="KW-1185">Reference proteome</keyword>
<feature type="transmembrane region" description="Helical" evidence="1">
    <location>
        <begin position="435"/>
        <end position="452"/>
    </location>
</feature>
<protein>
    <submittedName>
        <fullName evidence="3">Tripartite tricarboxylate transporter permease</fullName>
    </submittedName>
</protein>
<proteinExistence type="predicted"/>
<dbReference type="PANTHER" id="PTHR35342:SF5">
    <property type="entry name" value="TRICARBOXYLIC TRANSPORT PROTEIN"/>
    <property type="match status" value="1"/>
</dbReference>
<feature type="transmembrane region" description="Helical" evidence="1">
    <location>
        <begin position="356"/>
        <end position="378"/>
    </location>
</feature>
<sequence>MIDILNSLGGGFAEVLTPYNLLVIFAAAMIGTVVGALPGLGPSAGIALMLPLTFGMPHVSGLCLLTGVYMGTMYGGRITSILINTPGDAPAIITAMEGYPMMQQGRGGLALGISAISSFVGGLFGLVVLIFFAPVLADYAIHLGAPEYFLLMALGLSTIILLAGGNVLKALIVACFGILVGTIGADYVSGRMRFVWTVELIEGIDFVAIIIGLYGLGEVFYNLEERVRLNLGKPSLRIADFVPSGGSLREAAPATLRGSLMGTVIGIVPGAGATVATFLDYALEKRIARNPEEFGKGSIPGLAGPEATNNASVPGALIPLITLGIPGSGGTAIMLGALIMFGLQPGPLMMVNSGDVMWAMIAGLVLANVFLLASNVLLIPVFVNLLRLVQGNLASVVIALCVVGAFSLSYSEFNIWIALIFGVIGYLMRKNDYPTGPFILAVVLGPLAEGYFRRSIMMGQGDAGIFLERPISVALIAAMVLIGIGTLFAKRVMSRRRAQADTAGQ</sequence>
<feature type="transmembrane region" description="Helical" evidence="1">
    <location>
        <begin position="109"/>
        <end position="136"/>
    </location>
</feature>
<accession>A0ABP9KTR6</accession>
<feature type="transmembrane region" description="Helical" evidence="1">
    <location>
        <begin position="413"/>
        <end position="428"/>
    </location>
</feature>
<dbReference type="RefSeq" id="WP_259547385.1">
    <property type="nucleotide sequence ID" value="NZ_BAABHW010000001.1"/>
</dbReference>
<feature type="transmembrane region" description="Helical" evidence="1">
    <location>
        <begin position="260"/>
        <end position="283"/>
    </location>
</feature>
<feature type="transmembrane region" description="Helical" evidence="1">
    <location>
        <begin position="47"/>
        <end position="70"/>
    </location>
</feature>
<organism evidence="3 4">
    <name type="scientific">[Roseibacterium] beibuensis</name>
    <dbReference type="NCBI Taxonomy" id="1193142"/>
    <lineage>
        <taxon>Bacteria</taxon>
        <taxon>Pseudomonadati</taxon>
        <taxon>Pseudomonadota</taxon>
        <taxon>Alphaproteobacteria</taxon>
        <taxon>Rhodobacterales</taxon>
        <taxon>Roseobacteraceae</taxon>
        <taxon>Roseicyclus</taxon>
    </lineage>
</organism>
<dbReference type="InterPro" id="IPR002823">
    <property type="entry name" value="DUF112_TM"/>
</dbReference>
<evidence type="ECO:0000313" key="4">
    <source>
        <dbReference type="Proteomes" id="UP001499910"/>
    </source>
</evidence>